<dbReference type="EMBL" id="JAUHGV010000009">
    <property type="protein sequence ID" value="MDN4012703.1"/>
    <property type="molecule type" value="Genomic_DNA"/>
</dbReference>
<dbReference type="Pfam" id="PF18962">
    <property type="entry name" value="Por_Secre_tail"/>
    <property type="match status" value="1"/>
</dbReference>
<comment type="caution">
    <text evidence="3">The sequence shown here is derived from an EMBL/GenBank/DDBJ whole genome shotgun (WGS) entry which is preliminary data.</text>
</comment>
<evidence type="ECO:0000259" key="2">
    <source>
        <dbReference type="Pfam" id="PF18962"/>
    </source>
</evidence>
<dbReference type="Proteomes" id="UP001225933">
    <property type="component" value="Unassembled WGS sequence"/>
</dbReference>
<protein>
    <submittedName>
        <fullName evidence="3">T9SS type A sorting domain-containing protein</fullName>
    </submittedName>
</protein>
<dbReference type="RefSeq" id="WP_214589874.1">
    <property type="nucleotide sequence ID" value="NZ_JAUHGV010000009.1"/>
</dbReference>
<evidence type="ECO:0000313" key="3">
    <source>
        <dbReference type="EMBL" id="MDN4012703.1"/>
    </source>
</evidence>
<gene>
    <name evidence="3" type="ORF">QX233_09545</name>
</gene>
<accession>A0AAJ1R2Y6</accession>
<reference evidence="3" key="1">
    <citation type="submission" date="2023-06" db="EMBL/GenBank/DDBJ databases">
        <title>Two Chryseobacterium gambrini strains from China.</title>
        <authorList>
            <person name="Zeng J."/>
            <person name="Wu Y."/>
        </authorList>
    </citation>
    <scope>NUCLEOTIDE SEQUENCE</scope>
    <source>
        <strain evidence="3">SQ219</strain>
    </source>
</reference>
<evidence type="ECO:0000256" key="1">
    <source>
        <dbReference type="ARBA" id="ARBA00022729"/>
    </source>
</evidence>
<organism evidence="3 4">
    <name type="scientific">Chryseobacterium gambrini</name>
    <dbReference type="NCBI Taxonomy" id="373672"/>
    <lineage>
        <taxon>Bacteria</taxon>
        <taxon>Pseudomonadati</taxon>
        <taxon>Bacteroidota</taxon>
        <taxon>Flavobacteriia</taxon>
        <taxon>Flavobacteriales</taxon>
        <taxon>Weeksellaceae</taxon>
        <taxon>Chryseobacterium group</taxon>
        <taxon>Chryseobacterium</taxon>
    </lineage>
</organism>
<proteinExistence type="predicted"/>
<dbReference type="AlphaFoldDB" id="A0AAJ1R2Y6"/>
<evidence type="ECO:0000313" key="4">
    <source>
        <dbReference type="Proteomes" id="UP001225933"/>
    </source>
</evidence>
<sequence>MKKILLFISGILSVGSIYGQVIDSQNFNSLTAGNVGTNFTGASTGQGGYYLLNGAASDYQIATIDAAHANSLKVTAGPGYAATSDPNNHYAIKLVGVNATTGNDIIKATCSFYTGSANGTGSVYITLFDDGTTPSVIISLIYNVATKSITAGGTLSNAGTRGFFGIKTLGATYPANTWVTVGMAYNMTTGVMNWYTPQESYTFSSPPAGYTLIPGLDVGQYRTYNINASGNSVAYNWAIDDFNLSYSNNTILATKEEVSNTKEIIDIYPNPAKDIVTIEGKNKILSVYVYDLSGKRIDLPLSGNKVNVSGLANGNYLLGIKTEAGFVTKKLIKE</sequence>
<keyword evidence="1" id="KW-0732">Signal</keyword>
<feature type="domain" description="Secretion system C-terminal sorting" evidence="2">
    <location>
        <begin position="267"/>
        <end position="332"/>
    </location>
</feature>
<name>A0AAJ1R2Y6_9FLAO</name>
<dbReference type="InterPro" id="IPR026444">
    <property type="entry name" value="Secre_tail"/>
</dbReference>
<dbReference type="NCBIfam" id="TIGR04183">
    <property type="entry name" value="Por_Secre_tail"/>
    <property type="match status" value="1"/>
</dbReference>